<protein>
    <recommendedName>
        <fullName evidence="3">Glycosyltransferase 2-like domain-containing protein</fullName>
    </recommendedName>
</protein>
<keyword evidence="2" id="KW-0472">Membrane</keyword>
<sequence length="334" mass="39698">MIKRKLDFKNEFIFLQVFVYQPTLISIIIPIFNKFPYLERCIRSLQNQTFNNFEVVAIDDYSTDKSSQFILEKMQTDSRIKLVQNTYKQGICNTRIHGVFSSRGKYIMSLDPDDIYYNNTLRISYKKITELRADVIDMLMELRHKDNINRNWIPCNKNYTKNEELIKDLQLFNFLLIPWNVCRKIVKGEIYKKAATLILPFVENKYITVGEDLIHCGAIFFFVKNFYCTKFVGYVYFFGLPNNSVSDSYQSKSMNQVQKNYSEYLLRYLYEKRFELNKTNLNDFLKSPINSETYNNLTTIVKKPNNDKCIIKINGFKSVLVENYGYCFISKEHR</sequence>
<dbReference type="Proteomes" id="UP001470230">
    <property type="component" value="Unassembled WGS sequence"/>
</dbReference>
<keyword evidence="2" id="KW-0812">Transmembrane</keyword>
<organism evidence="4 5">
    <name type="scientific">Tritrichomonas musculus</name>
    <dbReference type="NCBI Taxonomy" id="1915356"/>
    <lineage>
        <taxon>Eukaryota</taxon>
        <taxon>Metamonada</taxon>
        <taxon>Parabasalia</taxon>
        <taxon>Tritrichomonadida</taxon>
        <taxon>Tritrichomonadidae</taxon>
        <taxon>Tritrichomonas</taxon>
    </lineage>
</organism>
<evidence type="ECO:0000313" key="4">
    <source>
        <dbReference type="EMBL" id="KAK8881428.1"/>
    </source>
</evidence>
<evidence type="ECO:0000313" key="5">
    <source>
        <dbReference type="Proteomes" id="UP001470230"/>
    </source>
</evidence>
<comment type="caution">
    <text evidence="4">The sequence shown here is derived from an EMBL/GenBank/DDBJ whole genome shotgun (WGS) entry which is preliminary data.</text>
</comment>
<keyword evidence="2" id="KW-1133">Transmembrane helix</keyword>
<accession>A0ABR2JS38</accession>
<dbReference type="Gene3D" id="3.90.550.10">
    <property type="entry name" value="Spore Coat Polysaccharide Biosynthesis Protein SpsA, Chain A"/>
    <property type="match status" value="1"/>
</dbReference>
<dbReference type="InterPro" id="IPR029044">
    <property type="entry name" value="Nucleotide-diphossugar_trans"/>
</dbReference>
<dbReference type="InterPro" id="IPR001173">
    <property type="entry name" value="Glyco_trans_2-like"/>
</dbReference>
<feature type="transmembrane region" description="Helical" evidence="2">
    <location>
        <begin position="12"/>
        <end position="32"/>
    </location>
</feature>
<gene>
    <name evidence="4" type="ORF">M9Y10_004164</name>
</gene>
<keyword evidence="5" id="KW-1185">Reference proteome</keyword>
<reference evidence="4 5" key="1">
    <citation type="submission" date="2024-04" db="EMBL/GenBank/DDBJ databases">
        <title>Tritrichomonas musculus Genome.</title>
        <authorList>
            <person name="Alves-Ferreira E."/>
            <person name="Grigg M."/>
            <person name="Lorenzi H."/>
            <person name="Galac M."/>
        </authorList>
    </citation>
    <scope>NUCLEOTIDE SEQUENCE [LARGE SCALE GENOMIC DNA]</scope>
    <source>
        <strain evidence="4 5">EAF2021</strain>
    </source>
</reference>
<dbReference type="PANTHER" id="PTHR22916:SF3">
    <property type="entry name" value="UDP-GLCNAC:BETAGAL BETA-1,3-N-ACETYLGLUCOSAMINYLTRANSFERASE-LIKE PROTEIN 1"/>
    <property type="match status" value="1"/>
</dbReference>
<evidence type="ECO:0000256" key="2">
    <source>
        <dbReference type="SAM" id="Phobius"/>
    </source>
</evidence>
<dbReference type="Pfam" id="PF00535">
    <property type="entry name" value="Glycos_transf_2"/>
    <property type="match status" value="1"/>
</dbReference>
<feature type="domain" description="Glycosyltransferase 2-like" evidence="3">
    <location>
        <begin position="26"/>
        <end position="155"/>
    </location>
</feature>
<comment type="function">
    <text evidence="1">Dolichyl-phosphate beta-glucosyltransferase involved in the glycosylation of glycoproteins through the synthesis of dolichyl beta-D-glucosyl phosphate which serves as a sugar donor for transfer of three glucose residues to the Man-9-GlcNAc-2-PP-dolichol precursor to N-glycans.</text>
</comment>
<dbReference type="EMBL" id="JAPFFF010000010">
    <property type="protein sequence ID" value="KAK8881428.1"/>
    <property type="molecule type" value="Genomic_DNA"/>
</dbReference>
<evidence type="ECO:0000256" key="1">
    <source>
        <dbReference type="ARBA" id="ARBA00003301"/>
    </source>
</evidence>
<name>A0ABR2JS38_9EUKA</name>
<dbReference type="SUPFAM" id="SSF53448">
    <property type="entry name" value="Nucleotide-diphospho-sugar transferases"/>
    <property type="match status" value="1"/>
</dbReference>
<dbReference type="CDD" id="cd00761">
    <property type="entry name" value="Glyco_tranf_GTA_type"/>
    <property type="match status" value="1"/>
</dbReference>
<proteinExistence type="predicted"/>
<dbReference type="PANTHER" id="PTHR22916">
    <property type="entry name" value="GLYCOSYLTRANSFERASE"/>
    <property type="match status" value="1"/>
</dbReference>
<evidence type="ECO:0000259" key="3">
    <source>
        <dbReference type="Pfam" id="PF00535"/>
    </source>
</evidence>